<sequence>MQLLEALNWRYATKKMDDSYVVPQELVNEIIEAAYLAPTSSGLQPFQVFSISNKELREKIQPIAYGQSQITDGSHVLVFAAWDKYTDERIDAIFDHMNTERGLPLETTDEYKAGLKAQLYAMSEEQQAAHAAKQAYIGFGIAITAAAMLKVDATPMEGFVNADLDKLLGLEEKGLKSTTILTLGKRDAEGDWLVNMKKVRHPKNTFLTEIK</sequence>
<dbReference type="EMBL" id="JAUFQU010000001">
    <property type="protein sequence ID" value="MDN3705555.1"/>
    <property type="molecule type" value="Genomic_DNA"/>
</dbReference>
<proteinExistence type="inferred from homology"/>
<dbReference type="Gene3D" id="3.40.109.10">
    <property type="entry name" value="NADH Oxidase"/>
    <property type="match status" value="1"/>
</dbReference>
<organism evidence="7 9">
    <name type="scientific">Paenimyroides ceti</name>
    <dbReference type="NCBI Taxonomy" id="395087"/>
    <lineage>
        <taxon>Bacteria</taxon>
        <taxon>Pseudomonadati</taxon>
        <taxon>Bacteroidota</taxon>
        <taxon>Flavobacteriia</taxon>
        <taxon>Flavobacteriales</taxon>
        <taxon>Flavobacteriaceae</taxon>
        <taxon>Paenimyroides</taxon>
    </lineage>
</organism>
<feature type="domain" description="Nitroreductase" evidence="6">
    <location>
        <begin position="8"/>
        <end position="184"/>
    </location>
</feature>
<reference evidence="7" key="1">
    <citation type="journal article" date="2014" name="Int. J. Syst. Evol. Microbiol.">
        <title>Complete genome of a new Firmicutes species belonging to the dominant human colonic microbiota ('Ruminococcus bicirculans') reveals two chromosomes and a selective capacity to utilize plant glucans.</title>
        <authorList>
            <consortium name="NISC Comparative Sequencing Program"/>
            <person name="Wegmann U."/>
            <person name="Louis P."/>
            <person name="Goesmann A."/>
            <person name="Henrissat B."/>
            <person name="Duncan S.H."/>
            <person name="Flint H.J."/>
        </authorList>
    </citation>
    <scope>NUCLEOTIDE SEQUENCE</scope>
    <source>
        <strain evidence="7">CECT 7184</strain>
    </source>
</reference>
<evidence type="ECO:0000313" key="8">
    <source>
        <dbReference type="EMBL" id="MDN3709034.1"/>
    </source>
</evidence>
<keyword evidence="9" id="KW-1185">Reference proteome</keyword>
<dbReference type="Proteomes" id="UP001242368">
    <property type="component" value="Unassembled WGS sequence"/>
</dbReference>
<evidence type="ECO:0000313" key="7">
    <source>
        <dbReference type="EMBL" id="MDN3705555.1"/>
    </source>
</evidence>
<dbReference type="SUPFAM" id="SSF55469">
    <property type="entry name" value="FMN-dependent nitroreductase-like"/>
    <property type="match status" value="1"/>
</dbReference>
<comment type="similarity">
    <text evidence="2">Belongs to the nitroreductase family.</text>
</comment>
<dbReference type="RefSeq" id="WP_290361721.1">
    <property type="nucleotide sequence ID" value="NZ_JAUFQU010000001.1"/>
</dbReference>
<evidence type="ECO:0000256" key="3">
    <source>
        <dbReference type="ARBA" id="ARBA00022630"/>
    </source>
</evidence>
<evidence type="ECO:0000256" key="1">
    <source>
        <dbReference type="ARBA" id="ARBA00001917"/>
    </source>
</evidence>
<keyword evidence="3" id="KW-0285">Flavoprotein</keyword>
<evidence type="ECO:0000256" key="4">
    <source>
        <dbReference type="ARBA" id="ARBA00022643"/>
    </source>
</evidence>
<dbReference type="EMBL" id="JAUFQU010000012">
    <property type="protein sequence ID" value="MDN3709034.1"/>
    <property type="molecule type" value="Genomic_DNA"/>
</dbReference>
<protein>
    <submittedName>
        <fullName evidence="7">Nitroreductase family protein</fullName>
    </submittedName>
</protein>
<evidence type="ECO:0000256" key="5">
    <source>
        <dbReference type="ARBA" id="ARBA00023002"/>
    </source>
</evidence>
<evidence type="ECO:0000256" key="2">
    <source>
        <dbReference type="ARBA" id="ARBA00007118"/>
    </source>
</evidence>
<dbReference type="PANTHER" id="PTHR43673">
    <property type="entry name" value="NAD(P)H NITROREDUCTASE YDGI-RELATED"/>
    <property type="match status" value="1"/>
</dbReference>
<keyword evidence="5" id="KW-0560">Oxidoreductase</keyword>
<dbReference type="InterPro" id="IPR029479">
    <property type="entry name" value="Nitroreductase"/>
</dbReference>
<reference evidence="7" key="3">
    <citation type="submission" date="2023-06" db="EMBL/GenBank/DDBJ databases">
        <authorList>
            <person name="Lucena T."/>
            <person name="Sun Q."/>
        </authorList>
    </citation>
    <scope>NUCLEOTIDE SEQUENCE</scope>
    <source>
        <strain evidence="7">CECT 7184</strain>
    </source>
</reference>
<evidence type="ECO:0000313" key="9">
    <source>
        <dbReference type="Proteomes" id="UP001242368"/>
    </source>
</evidence>
<evidence type="ECO:0000259" key="6">
    <source>
        <dbReference type="Pfam" id="PF00881"/>
    </source>
</evidence>
<keyword evidence="4" id="KW-0288">FMN</keyword>
<dbReference type="PANTHER" id="PTHR43673:SF2">
    <property type="entry name" value="NITROREDUCTASE"/>
    <property type="match status" value="1"/>
</dbReference>
<comment type="cofactor">
    <cofactor evidence="1">
        <name>FMN</name>
        <dbReference type="ChEBI" id="CHEBI:58210"/>
    </cofactor>
</comment>
<reference evidence="9" key="2">
    <citation type="journal article" date="2019" name="Int. J. Syst. Evol. Microbiol.">
        <title>The Global Catalogue of Microorganisms (GCM) 10K type strain sequencing project: providing services to taxonomists for standard genome sequencing and annotation.</title>
        <authorList>
            <consortium name="The Broad Institute Genomics Platform"/>
            <consortium name="The Broad Institute Genome Sequencing Center for Infectious Disease"/>
            <person name="Wu L."/>
            <person name="Ma J."/>
        </authorList>
    </citation>
    <scope>NUCLEOTIDE SEQUENCE [LARGE SCALE GENOMIC DNA]</scope>
    <source>
        <strain evidence="9">CECT 7184</strain>
    </source>
</reference>
<dbReference type="InterPro" id="IPR000415">
    <property type="entry name" value="Nitroreductase-like"/>
</dbReference>
<comment type="caution">
    <text evidence="7">The sequence shown here is derived from an EMBL/GenBank/DDBJ whole genome shotgun (WGS) entry which is preliminary data.</text>
</comment>
<gene>
    <name evidence="7" type="ORF">QW060_00185</name>
    <name evidence="8" type="ORF">QW060_18395</name>
</gene>
<accession>A0ABT8CMX3</accession>
<name>A0ABT8CMX3_9FLAO</name>
<dbReference type="Pfam" id="PF00881">
    <property type="entry name" value="Nitroreductase"/>
    <property type="match status" value="1"/>
</dbReference>